<evidence type="ECO:0000313" key="2">
    <source>
        <dbReference type="Proteomes" id="UP000269544"/>
    </source>
</evidence>
<proteinExistence type="predicted"/>
<accession>A0A448UZG3</accession>
<name>A0A448UZG3_9FIRM</name>
<dbReference type="KEGG" id="piv:NCTC13079_00018"/>
<evidence type="ECO:0000313" key="1">
    <source>
        <dbReference type="EMBL" id="VEJ34171.1"/>
    </source>
</evidence>
<reference evidence="1 2" key="1">
    <citation type="submission" date="2018-12" db="EMBL/GenBank/DDBJ databases">
        <authorList>
            <consortium name="Pathogen Informatics"/>
        </authorList>
    </citation>
    <scope>NUCLEOTIDE SEQUENCE [LARGE SCALE GENOMIC DNA]</scope>
    <source>
        <strain evidence="1 2">NCTC13079</strain>
    </source>
</reference>
<dbReference type="RefSeq" id="WP_126464507.1">
    <property type="nucleotide sequence ID" value="NZ_LR134523.1"/>
</dbReference>
<keyword evidence="2" id="KW-1185">Reference proteome</keyword>
<dbReference type="AlphaFoldDB" id="A0A448UZG3"/>
<sequence length="108" mass="11915">MNISIPMFNALMDFLEKEDPDCAASLYETADAESDYVLEAMGIRGMEEVEIDPAIFAGKKEPLCAACEEALAAYDPALSYIDARECGSLDLVHAFFQQLSETAPDQRR</sequence>
<protein>
    <submittedName>
        <fullName evidence="1">Uncharacterized protein</fullName>
    </submittedName>
</protein>
<dbReference type="Proteomes" id="UP000269544">
    <property type="component" value="Chromosome"/>
</dbReference>
<gene>
    <name evidence="1" type="ORF">NCTC13079_00018</name>
</gene>
<organism evidence="1 2">
    <name type="scientific">Aedoeadaptatus ivorii</name>
    <dbReference type="NCBI Taxonomy" id="54006"/>
    <lineage>
        <taxon>Bacteria</taxon>
        <taxon>Bacillati</taxon>
        <taxon>Bacillota</taxon>
        <taxon>Tissierellia</taxon>
        <taxon>Tissierellales</taxon>
        <taxon>Peptoniphilaceae</taxon>
        <taxon>Aedoeadaptatus</taxon>
    </lineage>
</organism>
<dbReference type="EMBL" id="LR134523">
    <property type="protein sequence ID" value="VEJ34171.1"/>
    <property type="molecule type" value="Genomic_DNA"/>
</dbReference>